<gene>
    <name evidence="2" type="ORF">hbim_07185</name>
</gene>
<dbReference type="Proteomes" id="UP001241092">
    <property type="component" value="Chromosome"/>
</dbReference>
<evidence type="ECO:0000256" key="1">
    <source>
        <dbReference type="SAM" id="MobiDB-lite"/>
    </source>
</evidence>
<name>A0AAI8U277_MYCME</name>
<evidence type="ECO:0000313" key="3">
    <source>
        <dbReference type="Proteomes" id="UP001241092"/>
    </source>
</evidence>
<sequence length="212" mass="23703">MSRQNSGSVVRSIRPTAELEGSTTDSAKNSDKNFRMDVVVARPRCHDLDASNGVDRLHMVDAPVLEHRGIRLTNRPVLCQVEEQSRSMRHITRTVYKSTARFRAVEVSTPNPGIVEVSTPTRSRSMASRQVLSEDYRRQLYRQLSALIRIILTMKTMSGLMTDDLEDVNQALAKAILRATPTEREECEVISLLTGRRSRGGPSPNPPGSQVF</sequence>
<protein>
    <submittedName>
        <fullName evidence="2">Uncharacterized protein</fullName>
    </submittedName>
</protein>
<organism evidence="2 3">
    <name type="scientific">Mycolicibacterium mageritense</name>
    <name type="common">Mycobacterium mageritense</name>
    <dbReference type="NCBI Taxonomy" id="53462"/>
    <lineage>
        <taxon>Bacteria</taxon>
        <taxon>Bacillati</taxon>
        <taxon>Actinomycetota</taxon>
        <taxon>Actinomycetes</taxon>
        <taxon>Mycobacteriales</taxon>
        <taxon>Mycobacteriaceae</taxon>
        <taxon>Mycolicibacterium</taxon>
    </lineage>
</organism>
<proteinExistence type="predicted"/>
<dbReference type="EMBL" id="AP027452">
    <property type="protein sequence ID" value="BDY33210.1"/>
    <property type="molecule type" value="Genomic_DNA"/>
</dbReference>
<dbReference type="AlphaFoldDB" id="A0AAI8U277"/>
<accession>A0AAI8U277</accession>
<evidence type="ECO:0000313" key="2">
    <source>
        <dbReference type="EMBL" id="BDY33210.1"/>
    </source>
</evidence>
<reference evidence="2" key="1">
    <citation type="submission" date="2023-03" db="EMBL/GenBank/DDBJ databases">
        <title>Draft genome sequence of a Mycolicibacterium mageritense strain H4_3_1 isolated from a hybrid biological-inorganic system reactor.</title>
        <authorList>
            <person name="Feng X."/>
            <person name="Kazama D."/>
            <person name="Sato K."/>
            <person name="Kobayashi H."/>
        </authorList>
    </citation>
    <scope>NUCLEOTIDE SEQUENCE</scope>
    <source>
        <strain evidence="2">H4_3_1</strain>
    </source>
</reference>
<feature type="region of interest" description="Disordered" evidence="1">
    <location>
        <begin position="1"/>
        <end position="30"/>
    </location>
</feature>